<dbReference type="GO" id="GO:0016829">
    <property type="term" value="F:lyase activity"/>
    <property type="evidence" value="ECO:0007669"/>
    <property type="project" value="UniProtKB-KW"/>
</dbReference>
<keyword evidence="6" id="KW-0238">DNA-binding</keyword>
<dbReference type="InterPro" id="IPR003738">
    <property type="entry name" value="SRAP"/>
</dbReference>
<accession>A0A1F5GF12</accession>
<dbReference type="EC" id="3.4.-.-" evidence="8"/>
<organism evidence="9 10">
    <name type="scientific">Candidatus Curtissbacteria bacterium RIFCSPHIGHO2_02_FULL_42_15</name>
    <dbReference type="NCBI Taxonomy" id="1797716"/>
    <lineage>
        <taxon>Bacteria</taxon>
        <taxon>Candidatus Curtissiibacteriota</taxon>
    </lineage>
</organism>
<dbReference type="InterPro" id="IPR036590">
    <property type="entry name" value="SRAP-like"/>
</dbReference>
<reference evidence="9 10" key="1">
    <citation type="journal article" date="2016" name="Nat. Commun.">
        <title>Thousands of microbial genomes shed light on interconnected biogeochemical processes in an aquifer system.</title>
        <authorList>
            <person name="Anantharaman K."/>
            <person name="Brown C.T."/>
            <person name="Hug L.A."/>
            <person name="Sharon I."/>
            <person name="Castelle C.J."/>
            <person name="Probst A.J."/>
            <person name="Thomas B.C."/>
            <person name="Singh A."/>
            <person name="Wilkins M.J."/>
            <person name="Karaoz U."/>
            <person name="Brodie E.L."/>
            <person name="Williams K.H."/>
            <person name="Hubbard S.S."/>
            <person name="Banfield J.F."/>
        </authorList>
    </citation>
    <scope>NUCLEOTIDE SEQUENCE [LARGE SCALE GENOMIC DNA]</scope>
</reference>
<keyword evidence="3" id="KW-0227">DNA damage</keyword>
<dbReference type="STRING" id="1797716.A3D07_02940"/>
<keyword evidence="5" id="KW-0190">Covalent protein-DNA linkage</keyword>
<keyword evidence="4 8" id="KW-0378">Hydrolase</keyword>
<dbReference type="Gene3D" id="3.90.1680.10">
    <property type="entry name" value="SOS response associated peptidase-like"/>
    <property type="match status" value="1"/>
</dbReference>
<evidence type="ECO:0000256" key="8">
    <source>
        <dbReference type="RuleBase" id="RU364100"/>
    </source>
</evidence>
<comment type="similarity">
    <text evidence="1 8">Belongs to the SOS response-associated peptidase family.</text>
</comment>
<gene>
    <name evidence="9" type="ORF">A3D07_02940</name>
</gene>
<dbReference type="AlphaFoldDB" id="A0A1F5GF12"/>
<dbReference type="PANTHER" id="PTHR13604:SF0">
    <property type="entry name" value="ABASIC SITE PROCESSING PROTEIN HMCES"/>
    <property type="match status" value="1"/>
</dbReference>
<name>A0A1F5GF12_9BACT</name>
<comment type="caution">
    <text evidence="9">The sequence shown here is derived from an EMBL/GenBank/DDBJ whole genome shotgun (WGS) entry which is preliminary data.</text>
</comment>
<dbReference type="Pfam" id="PF02586">
    <property type="entry name" value="SRAP"/>
    <property type="match status" value="1"/>
</dbReference>
<dbReference type="GO" id="GO:0006508">
    <property type="term" value="P:proteolysis"/>
    <property type="evidence" value="ECO:0007669"/>
    <property type="project" value="UniProtKB-KW"/>
</dbReference>
<protein>
    <recommendedName>
        <fullName evidence="8">Abasic site processing protein</fullName>
        <ecNumber evidence="8">3.4.-.-</ecNumber>
    </recommendedName>
</protein>
<dbReference type="Proteomes" id="UP000177124">
    <property type="component" value="Unassembled WGS sequence"/>
</dbReference>
<evidence type="ECO:0000256" key="3">
    <source>
        <dbReference type="ARBA" id="ARBA00022763"/>
    </source>
</evidence>
<dbReference type="GO" id="GO:0003697">
    <property type="term" value="F:single-stranded DNA binding"/>
    <property type="evidence" value="ECO:0007669"/>
    <property type="project" value="InterPro"/>
</dbReference>
<dbReference type="PANTHER" id="PTHR13604">
    <property type="entry name" value="DC12-RELATED"/>
    <property type="match status" value="1"/>
</dbReference>
<sequence>MCGRYGFQDPDKIRDYYDIQGDLKDLKPRYNAAPAQQLPVILRNAKLHAKIMRWGLIPFWAKDMSIGYKMINARAEGIESKPSYKKPFKTQRCLIPASCFFEWDKENGNRNPYLIRLKSQEVFSFAGLYDIWKDAEGKELLSYTIMTTESNPKIAKIHNRMPVILTKDEEKEWLDLNYPSAIKLLDPYPAEKVEMYPVSKEVNRPANDYPEIIKPLK</sequence>
<evidence type="ECO:0000256" key="7">
    <source>
        <dbReference type="ARBA" id="ARBA00023239"/>
    </source>
</evidence>
<evidence type="ECO:0000256" key="5">
    <source>
        <dbReference type="ARBA" id="ARBA00023124"/>
    </source>
</evidence>
<evidence type="ECO:0000256" key="4">
    <source>
        <dbReference type="ARBA" id="ARBA00022801"/>
    </source>
</evidence>
<evidence type="ECO:0000256" key="2">
    <source>
        <dbReference type="ARBA" id="ARBA00022670"/>
    </source>
</evidence>
<dbReference type="GO" id="GO:0008233">
    <property type="term" value="F:peptidase activity"/>
    <property type="evidence" value="ECO:0007669"/>
    <property type="project" value="UniProtKB-KW"/>
</dbReference>
<keyword evidence="2 8" id="KW-0645">Protease</keyword>
<evidence type="ECO:0000256" key="6">
    <source>
        <dbReference type="ARBA" id="ARBA00023125"/>
    </source>
</evidence>
<proteinExistence type="inferred from homology"/>
<keyword evidence="7" id="KW-0456">Lyase</keyword>
<evidence type="ECO:0000313" key="9">
    <source>
        <dbReference type="EMBL" id="OGD90426.1"/>
    </source>
</evidence>
<dbReference type="EMBL" id="MFBF01000045">
    <property type="protein sequence ID" value="OGD90426.1"/>
    <property type="molecule type" value="Genomic_DNA"/>
</dbReference>
<evidence type="ECO:0000256" key="1">
    <source>
        <dbReference type="ARBA" id="ARBA00008136"/>
    </source>
</evidence>
<dbReference type="GO" id="GO:0106300">
    <property type="term" value="P:protein-DNA covalent cross-linking repair"/>
    <property type="evidence" value="ECO:0007669"/>
    <property type="project" value="InterPro"/>
</dbReference>
<evidence type="ECO:0000313" key="10">
    <source>
        <dbReference type="Proteomes" id="UP000177124"/>
    </source>
</evidence>
<dbReference type="SUPFAM" id="SSF143081">
    <property type="entry name" value="BB1717-like"/>
    <property type="match status" value="1"/>
</dbReference>